<comment type="caution">
    <text evidence="3">The sequence shown here is derived from an EMBL/GenBank/DDBJ whole genome shotgun (WGS) entry which is preliminary data.</text>
</comment>
<dbReference type="PANTHER" id="PTHR19328">
    <property type="entry name" value="HEDGEHOG-INTERACTING PROTEIN"/>
    <property type="match status" value="1"/>
</dbReference>
<sequence length="480" mass="53191">MNKHLLAKITLLGAAQLFTFHTAFADIPLTPAQFAKAKTENFDKKVILSNLNKPHALLWGPDNQIWLTERATGKILRVNPESGSAKTVFQVPEIVNDADGQNGLLGFAFHPDFKHNPYIYISGTFKNPKSTDKELPNQTIIRRYTYNKTTDTFEKPIDLIVGLPSSKDHQSGRLVIGPDQKIYYTIGDQGRNQLAYLFLPNQAQHTPTQQELNSKDYHTYMGKVLRLNLDGSIPKDNPSFNGVVSHIYTLGHRNPQGLAFAPNGKLLQSEQGPNSDDEINLVLKGGNYGWPNVAGYKDDSGYAYANYSAATNKSQIKDLAQNGIKVATGVPVTKESEWTGKNFVPPLKTLYTVQDTYNYNDPTCGEMAYICWPTVAPSSAYVYTGGKKAIPGWENTLLVPSLKRGVIFRIKLDPTYSTTLDDAIPMFKSNNRYRDVIASPEGNTLYVLTDTAGNVQKDDGSVTHTLENPGSLIKFTYNGK</sequence>
<evidence type="ECO:0000259" key="2">
    <source>
        <dbReference type="Pfam" id="PF07995"/>
    </source>
</evidence>
<dbReference type="NCBIfam" id="TIGR03606">
    <property type="entry name" value="non_repeat_PQQ"/>
    <property type="match status" value="1"/>
</dbReference>
<dbReference type="Gene3D" id="2.120.10.30">
    <property type="entry name" value="TolB, C-terminal domain"/>
    <property type="match status" value="1"/>
</dbReference>
<dbReference type="RefSeq" id="WP_032051513.1">
    <property type="nucleotide sequence ID" value="NZ_JEWH01000047.1"/>
</dbReference>
<dbReference type="EMBL" id="JEWH01000047">
    <property type="protein sequence ID" value="EXB04510.1"/>
    <property type="molecule type" value="Genomic_DNA"/>
</dbReference>
<dbReference type="SUPFAM" id="SSF50952">
    <property type="entry name" value="Soluble quinoprotein glucose dehydrogenase"/>
    <property type="match status" value="1"/>
</dbReference>
<proteinExistence type="predicted"/>
<accession>A0A009HNA7</accession>
<organism evidence="3 4">
    <name type="scientific">Acinetobacter baumannii (strain 1295743)</name>
    <dbReference type="NCBI Taxonomy" id="1310613"/>
    <lineage>
        <taxon>Bacteria</taxon>
        <taxon>Pseudomonadati</taxon>
        <taxon>Pseudomonadota</taxon>
        <taxon>Gammaproteobacteria</taxon>
        <taxon>Moraxellales</taxon>
        <taxon>Moraxellaceae</taxon>
        <taxon>Acinetobacter</taxon>
        <taxon>Acinetobacter calcoaceticus/baumannii complex</taxon>
    </lineage>
</organism>
<evidence type="ECO:0000313" key="3">
    <source>
        <dbReference type="EMBL" id="EXB04510.1"/>
    </source>
</evidence>
<feature type="domain" description="Glucose/Sorbosone dehydrogenase" evidence="2">
    <location>
        <begin position="51"/>
        <end position="349"/>
    </location>
</feature>
<evidence type="ECO:0000256" key="1">
    <source>
        <dbReference type="SAM" id="SignalP"/>
    </source>
</evidence>
<dbReference type="PATRIC" id="fig|1310613.3.peg.2934"/>
<evidence type="ECO:0000313" key="4">
    <source>
        <dbReference type="Proteomes" id="UP000020595"/>
    </source>
</evidence>
<feature type="signal peptide" evidence="1">
    <location>
        <begin position="1"/>
        <end position="25"/>
    </location>
</feature>
<dbReference type="InterPro" id="IPR019893">
    <property type="entry name" value="SndH-like"/>
</dbReference>
<name>A0A009HNA7_ACIB9</name>
<dbReference type="InterPro" id="IPR012938">
    <property type="entry name" value="Glc/Sorbosone_DH"/>
</dbReference>
<gene>
    <name evidence="3" type="primary">gdhB</name>
    <name evidence="3" type="ORF">J512_3053</name>
</gene>
<dbReference type="Proteomes" id="UP000020595">
    <property type="component" value="Unassembled WGS sequence"/>
</dbReference>
<dbReference type="EC" id="1.1.5.2" evidence="3"/>
<protein>
    <submittedName>
        <fullName evidence="3">Quinoprotein glucose dehydrogenase B</fullName>
        <ecNumber evidence="3">1.1.5.2</ecNumber>
    </submittedName>
</protein>
<reference evidence="3 4" key="1">
    <citation type="submission" date="2014-02" db="EMBL/GenBank/DDBJ databases">
        <title>Comparative genomics and transcriptomics to identify genetic mechanisms underlying the emergence of carbapenem resistant Acinetobacter baumannii (CRAb).</title>
        <authorList>
            <person name="Harris A.D."/>
            <person name="Johnson K.J."/>
            <person name="George J."/>
            <person name="Shefchek K."/>
            <person name="Daugherty S.C."/>
            <person name="Parankush S."/>
            <person name="Sadzewicz L."/>
            <person name="Tallon L."/>
            <person name="Sengamalay N."/>
            <person name="Hazen T.H."/>
            <person name="Rasko D.A."/>
        </authorList>
    </citation>
    <scope>NUCLEOTIDE SEQUENCE [LARGE SCALE GENOMIC DNA]</scope>
    <source>
        <strain evidence="3 4">1295743</strain>
    </source>
</reference>
<keyword evidence="1" id="KW-0732">Signal</keyword>
<feature type="domain" description="Glucose/Sorbosone dehydrogenase" evidence="2">
    <location>
        <begin position="369"/>
        <end position="453"/>
    </location>
</feature>
<dbReference type="GO" id="GO:0008876">
    <property type="term" value="F:quinoprotein glucose dehydrogenase activity"/>
    <property type="evidence" value="ECO:0007669"/>
    <property type="project" value="UniProtKB-EC"/>
</dbReference>
<dbReference type="InterPro" id="IPR011042">
    <property type="entry name" value="6-blade_b-propeller_TolB-like"/>
</dbReference>
<keyword evidence="3" id="KW-0560">Oxidoreductase</keyword>
<feature type="chain" id="PRO_5001446343" evidence="1">
    <location>
        <begin position="26"/>
        <end position="480"/>
    </location>
</feature>
<dbReference type="InterPro" id="IPR011041">
    <property type="entry name" value="Quinoprot_gluc/sorb_DH_b-prop"/>
</dbReference>
<dbReference type="AlphaFoldDB" id="A0A009HNA7"/>
<dbReference type="Pfam" id="PF07995">
    <property type="entry name" value="GSDH"/>
    <property type="match status" value="2"/>
</dbReference>
<dbReference type="PANTHER" id="PTHR19328:SF13">
    <property type="entry name" value="HIPL1 PROTEIN"/>
    <property type="match status" value="1"/>
</dbReference>